<gene>
    <name evidence="1" type="primary">AUGUSTUS-3.0.2_34024</name>
    <name evidence="1" type="ORF">TcasGA2_TC034024</name>
</gene>
<protein>
    <submittedName>
        <fullName evidence="1">Uncharacterized protein</fullName>
    </submittedName>
</protein>
<name>A0A139WDQ4_TRICA</name>
<dbReference type="Proteomes" id="UP000007266">
    <property type="component" value="Linkage group 8"/>
</dbReference>
<organism evidence="1 2">
    <name type="scientific">Tribolium castaneum</name>
    <name type="common">Red flour beetle</name>
    <dbReference type="NCBI Taxonomy" id="7070"/>
    <lineage>
        <taxon>Eukaryota</taxon>
        <taxon>Metazoa</taxon>
        <taxon>Ecdysozoa</taxon>
        <taxon>Arthropoda</taxon>
        <taxon>Hexapoda</taxon>
        <taxon>Insecta</taxon>
        <taxon>Pterygota</taxon>
        <taxon>Neoptera</taxon>
        <taxon>Endopterygota</taxon>
        <taxon>Coleoptera</taxon>
        <taxon>Polyphaga</taxon>
        <taxon>Cucujiformia</taxon>
        <taxon>Tenebrionidae</taxon>
        <taxon>Tenebrionidae incertae sedis</taxon>
        <taxon>Tribolium</taxon>
    </lineage>
</organism>
<reference evidence="1 2" key="1">
    <citation type="journal article" date="2008" name="Nature">
        <title>The genome of the model beetle and pest Tribolium castaneum.</title>
        <authorList>
            <consortium name="Tribolium Genome Sequencing Consortium"/>
            <person name="Richards S."/>
            <person name="Gibbs R.A."/>
            <person name="Weinstock G.M."/>
            <person name="Brown S.J."/>
            <person name="Denell R."/>
            <person name="Beeman R.W."/>
            <person name="Gibbs R."/>
            <person name="Beeman R.W."/>
            <person name="Brown S.J."/>
            <person name="Bucher G."/>
            <person name="Friedrich M."/>
            <person name="Grimmelikhuijzen C.J."/>
            <person name="Klingler M."/>
            <person name="Lorenzen M."/>
            <person name="Richards S."/>
            <person name="Roth S."/>
            <person name="Schroder R."/>
            <person name="Tautz D."/>
            <person name="Zdobnov E.M."/>
            <person name="Muzny D."/>
            <person name="Gibbs R.A."/>
            <person name="Weinstock G.M."/>
            <person name="Attaway T."/>
            <person name="Bell S."/>
            <person name="Buhay C.J."/>
            <person name="Chandrabose M.N."/>
            <person name="Chavez D."/>
            <person name="Clerk-Blankenburg K.P."/>
            <person name="Cree A."/>
            <person name="Dao M."/>
            <person name="Davis C."/>
            <person name="Chacko J."/>
            <person name="Dinh H."/>
            <person name="Dugan-Rocha S."/>
            <person name="Fowler G."/>
            <person name="Garner T.T."/>
            <person name="Garnes J."/>
            <person name="Gnirke A."/>
            <person name="Hawes A."/>
            <person name="Hernandez J."/>
            <person name="Hines S."/>
            <person name="Holder M."/>
            <person name="Hume J."/>
            <person name="Jhangiani S.N."/>
            <person name="Joshi V."/>
            <person name="Khan Z.M."/>
            <person name="Jackson L."/>
            <person name="Kovar C."/>
            <person name="Kowis A."/>
            <person name="Lee S."/>
            <person name="Lewis L.R."/>
            <person name="Margolis J."/>
            <person name="Morgan M."/>
            <person name="Nazareth L.V."/>
            <person name="Nguyen N."/>
            <person name="Okwuonu G."/>
            <person name="Parker D."/>
            <person name="Richards S."/>
            <person name="Ruiz S.J."/>
            <person name="Santibanez J."/>
            <person name="Savard J."/>
            <person name="Scherer S.E."/>
            <person name="Schneider B."/>
            <person name="Sodergren E."/>
            <person name="Tautz D."/>
            <person name="Vattahil S."/>
            <person name="Villasana D."/>
            <person name="White C.S."/>
            <person name="Wright R."/>
            <person name="Park Y."/>
            <person name="Beeman R.W."/>
            <person name="Lord J."/>
            <person name="Oppert B."/>
            <person name="Lorenzen M."/>
            <person name="Brown S."/>
            <person name="Wang L."/>
            <person name="Savard J."/>
            <person name="Tautz D."/>
            <person name="Richards S."/>
            <person name="Weinstock G."/>
            <person name="Gibbs R.A."/>
            <person name="Liu Y."/>
            <person name="Worley K."/>
            <person name="Weinstock G."/>
            <person name="Elsik C.G."/>
            <person name="Reese J.T."/>
            <person name="Elhaik E."/>
            <person name="Landan G."/>
            <person name="Graur D."/>
            <person name="Arensburger P."/>
            <person name="Atkinson P."/>
            <person name="Beeman R.W."/>
            <person name="Beidler J."/>
            <person name="Brown S.J."/>
            <person name="Demuth J.P."/>
            <person name="Drury D.W."/>
            <person name="Du Y.Z."/>
            <person name="Fujiwara H."/>
            <person name="Lorenzen M."/>
            <person name="Maselli V."/>
            <person name="Osanai M."/>
            <person name="Park Y."/>
            <person name="Robertson H.M."/>
            <person name="Tu Z."/>
            <person name="Wang J.J."/>
            <person name="Wang S."/>
            <person name="Richards S."/>
            <person name="Song H."/>
            <person name="Zhang L."/>
            <person name="Sodergren E."/>
            <person name="Werner D."/>
            <person name="Stanke M."/>
            <person name="Morgenstern B."/>
            <person name="Solovyev V."/>
            <person name="Kosarev P."/>
            <person name="Brown G."/>
            <person name="Chen H.C."/>
            <person name="Ermolaeva O."/>
            <person name="Hlavina W."/>
            <person name="Kapustin Y."/>
            <person name="Kiryutin B."/>
            <person name="Kitts P."/>
            <person name="Maglott D."/>
            <person name="Pruitt K."/>
            <person name="Sapojnikov V."/>
            <person name="Souvorov A."/>
            <person name="Mackey A.J."/>
            <person name="Waterhouse R.M."/>
            <person name="Wyder S."/>
            <person name="Zdobnov E.M."/>
            <person name="Zdobnov E.M."/>
            <person name="Wyder S."/>
            <person name="Kriventseva E.V."/>
            <person name="Kadowaki T."/>
            <person name="Bork P."/>
            <person name="Aranda M."/>
            <person name="Bao R."/>
            <person name="Beermann A."/>
            <person name="Berns N."/>
            <person name="Bolognesi R."/>
            <person name="Bonneton F."/>
            <person name="Bopp D."/>
            <person name="Brown S.J."/>
            <person name="Bucher G."/>
            <person name="Butts T."/>
            <person name="Chaumot A."/>
            <person name="Denell R.E."/>
            <person name="Ferrier D.E."/>
            <person name="Friedrich M."/>
            <person name="Gordon C.M."/>
            <person name="Jindra M."/>
            <person name="Klingler M."/>
            <person name="Lan Q."/>
            <person name="Lattorff H.M."/>
            <person name="Laudet V."/>
            <person name="von Levetsow C."/>
            <person name="Liu Z."/>
            <person name="Lutz R."/>
            <person name="Lynch J.A."/>
            <person name="da Fonseca R.N."/>
            <person name="Posnien N."/>
            <person name="Reuter R."/>
            <person name="Roth S."/>
            <person name="Savard J."/>
            <person name="Schinko J.B."/>
            <person name="Schmitt C."/>
            <person name="Schoppmeier M."/>
            <person name="Schroder R."/>
            <person name="Shippy T.D."/>
            <person name="Simonnet F."/>
            <person name="Marques-Souza H."/>
            <person name="Tautz D."/>
            <person name="Tomoyasu Y."/>
            <person name="Trauner J."/>
            <person name="Van der Zee M."/>
            <person name="Vervoort M."/>
            <person name="Wittkopp N."/>
            <person name="Wimmer E.A."/>
            <person name="Yang X."/>
            <person name="Jones A.K."/>
            <person name="Sattelle D.B."/>
            <person name="Ebert P.R."/>
            <person name="Nelson D."/>
            <person name="Scott J.G."/>
            <person name="Beeman R.W."/>
            <person name="Muthukrishnan S."/>
            <person name="Kramer K.J."/>
            <person name="Arakane Y."/>
            <person name="Beeman R.W."/>
            <person name="Zhu Q."/>
            <person name="Hogenkamp D."/>
            <person name="Dixit R."/>
            <person name="Oppert B."/>
            <person name="Jiang H."/>
            <person name="Zou Z."/>
            <person name="Marshall J."/>
            <person name="Elpidina E."/>
            <person name="Vinokurov K."/>
            <person name="Oppert C."/>
            <person name="Zou Z."/>
            <person name="Evans J."/>
            <person name="Lu Z."/>
            <person name="Zhao P."/>
            <person name="Sumathipala N."/>
            <person name="Altincicek B."/>
            <person name="Vilcinskas A."/>
            <person name="Williams M."/>
            <person name="Hultmark D."/>
            <person name="Hetru C."/>
            <person name="Jiang H."/>
            <person name="Grimmelikhuijzen C.J."/>
            <person name="Hauser F."/>
            <person name="Cazzamali G."/>
            <person name="Williamson M."/>
            <person name="Park Y."/>
            <person name="Li B."/>
            <person name="Tanaka Y."/>
            <person name="Predel R."/>
            <person name="Neupert S."/>
            <person name="Schachtner J."/>
            <person name="Verleyen P."/>
            <person name="Raible F."/>
            <person name="Bork P."/>
            <person name="Friedrich M."/>
            <person name="Walden K.K."/>
            <person name="Robertson H.M."/>
            <person name="Angeli S."/>
            <person name="Foret S."/>
            <person name="Bucher G."/>
            <person name="Schuetz S."/>
            <person name="Maleszka R."/>
            <person name="Wimmer E.A."/>
            <person name="Beeman R.W."/>
            <person name="Lorenzen M."/>
            <person name="Tomoyasu Y."/>
            <person name="Miller S.C."/>
            <person name="Grossmann D."/>
            <person name="Bucher G."/>
        </authorList>
    </citation>
    <scope>NUCLEOTIDE SEQUENCE [LARGE SCALE GENOMIC DNA]</scope>
    <source>
        <strain evidence="1 2">Georgia GA2</strain>
    </source>
</reference>
<dbReference type="AlphaFoldDB" id="A0A139WDQ4"/>
<dbReference type="EMBL" id="KQ971358">
    <property type="protein sequence ID" value="KYB25997.1"/>
    <property type="molecule type" value="Genomic_DNA"/>
</dbReference>
<accession>A0A139WDQ4</accession>
<evidence type="ECO:0000313" key="2">
    <source>
        <dbReference type="Proteomes" id="UP000007266"/>
    </source>
</evidence>
<evidence type="ECO:0000313" key="1">
    <source>
        <dbReference type="EMBL" id="KYB25997.1"/>
    </source>
</evidence>
<proteinExistence type="predicted"/>
<keyword evidence="2" id="KW-1185">Reference proteome</keyword>
<sequence>MCRSKEHNSFFFRSNWQILEKLARKPYQIANNLVHFEARNHLIMKEFVVRSYYK</sequence>
<reference evidence="1 2" key="2">
    <citation type="journal article" date="2010" name="Nucleic Acids Res.">
        <title>BeetleBase in 2010: revisions to provide comprehensive genomic information for Tribolium castaneum.</title>
        <authorList>
            <person name="Kim H.S."/>
            <person name="Murphy T."/>
            <person name="Xia J."/>
            <person name="Caragea D."/>
            <person name="Park Y."/>
            <person name="Beeman R.W."/>
            <person name="Lorenzen M.D."/>
            <person name="Butcher S."/>
            <person name="Manak J.R."/>
            <person name="Brown S.J."/>
        </authorList>
    </citation>
    <scope>GENOME REANNOTATION</scope>
    <source>
        <strain evidence="1 2">Georgia GA2</strain>
    </source>
</reference>